<accession>A0ABT8S0V0</accession>
<evidence type="ECO:0000313" key="2">
    <source>
        <dbReference type="Proteomes" id="UP001169027"/>
    </source>
</evidence>
<gene>
    <name evidence="1" type="ORF">Q2T77_09685</name>
</gene>
<name>A0ABT8S0V0_9BURK</name>
<reference evidence="1" key="1">
    <citation type="submission" date="2023-06" db="EMBL/GenBank/DDBJ databases">
        <authorList>
            <person name="Jiang Y."/>
            <person name="Liu Q."/>
        </authorList>
    </citation>
    <scope>NUCLEOTIDE SEQUENCE</scope>
    <source>
        <strain evidence="1">CGMCC 1.12090</strain>
    </source>
</reference>
<proteinExistence type="predicted"/>
<organism evidence="1 2">
    <name type="scientific">Variovorax ginsengisoli</name>
    <dbReference type="NCBI Taxonomy" id="363844"/>
    <lineage>
        <taxon>Bacteria</taxon>
        <taxon>Pseudomonadati</taxon>
        <taxon>Pseudomonadota</taxon>
        <taxon>Betaproteobacteria</taxon>
        <taxon>Burkholderiales</taxon>
        <taxon>Comamonadaceae</taxon>
        <taxon>Variovorax</taxon>
    </lineage>
</organism>
<dbReference type="Proteomes" id="UP001169027">
    <property type="component" value="Unassembled WGS sequence"/>
</dbReference>
<comment type="caution">
    <text evidence="1">The sequence shown here is derived from an EMBL/GenBank/DDBJ whole genome shotgun (WGS) entry which is preliminary data.</text>
</comment>
<evidence type="ECO:0000313" key="1">
    <source>
        <dbReference type="EMBL" id="MDO1532557.1"/>
    </source>
</evidence>
<dbReference type="RefSeq" id="WP_301807370.1">
    <property type="nucleotide sequence ID" value="NZ_JAUJZH010000005.1"/>
</dbReference>
<sequence length="48" mass="4833">MGNVLAGYVEPAGVGPAAGHPVTYLGDMFSGEEAALASKPPEIESPTF</sequence>
<keyword evidence="2" id="KW-1185">Reference proteome</keyword>
<dbReference type="EMBL" id="JAUKVY010000005">
    <property type="protein sequence ID" value="MDO1532557.1"/>
    <property type="molecule type" value="Genomic_DNA"/>
</dbReference>
<protein>
    <submittedName>
        <fullName evidence="1">Uncharacterized protein</fullName>
    </submittedName>
</protein>